<evidence type="ECO:0000256" key="4">
    <source>
        <dbReference type="ARBA" id="ARBA00004947"/>
    </source>
</evidence>
<dbReference type="PROSITE" id="PS00434">
    <property type="entry name" value="HSF_DOMAIN"/>
    <property type="match status" value="1"/>
</dbReference>
<comment type="similarity">
    <text evidence="5">Belongs to the NAD(P)-dependent epimerase/dehydratase family.</text>
</comment>
<feature type="domain" description="HSF-type DNA-binding" evidence="20">
    <location>
        <begin position="407"/>
        <end position="431"/>
    </location>
</feature>
<dbReference type="NCBIfam" id="TIGR01179">
    <property type="entry name" value="galE"/>
    <property type="match status" value="1"/>
</dbReference>
<dbReference type="EC" id="5.1.3.2" evidence="7"/>
<evidence type="ECO:0000256" key="13">
    <source>
        <dbReference type="ARBA" id="ARBA00023144"/>
    </source>
</evidence>
<feature type="compositionally biased region" description="Basic and acidic residues" evidence="19">
    <location>
        <begin position="654"/>
        <end position="669"/>
    </location>
</feature>
<gene>
    <name evidence="21" type="ORF">E6C27_scaffold44G002920</name>
</gene>
<dbReference type="Pfam" id="PF16363">
    <property type="entry name" value="GDP_Man_Dehyd"/>
    <property type="match status" value="1"/>
</dbReference>
<dbReference type="Gene3D" id="1.10.10.10">
    <property type="entry name" value="Winged helix-like DNA-binding domain superfamily/Winged helix DNA-binding domain"/>
    <property type="match status" value="1"/>
</dbReference>
<evidence type="ECO:0000256" key="19">
    <source>
        <dbReference type="SAM" id="MobiDB-lite"/>
    </source>
</evidence>
<keyword evidence="11" id="KW-0520">NAD</keyword>
<feature type="region of interest" description="Disordered" evidence="19">
    <location>
        <begin position="632"/>
        <end position="683"/>
    </location>
</feature>
<evidence type="ECO:0000256" key="3">
    <source>
        <dbReference type="ARBA" id="ARBA00004123"/>
    </source>
</evidence>
<evidence type="ECO:0000256" key="16">
    <source>
        <dbReference type="ARBA" id="ARBA00023242"/>
    </source>
</evidence>
<comment type="similarity">
    <text evidence="18">Belongs to the HSF family.</text>
</comment>
<evidence type="ECO:0000256" key="14">
    <source>
        <dbReference type="ARBA" id="ARBA00023163"/>
    </source>
</evidence>
<dbReference type="EMBL" id="SSTE01015921">
    <property type="protein sequence ID" value="KAA0042789.1"/>
    <property type="molecule type" value="Genomic_DNA"/>
</dbReference>
<evidence type="ECO:0000259" key="20">
    <source>
        <dbReference type="PROSITE" id="PS00434"/>
    </source>
</evidence>
<keyword evidence="17" id="KW-0119">Carbohydrate metabolism</keyword>
<dbReference type="GO" id="GO:0005829">
    <property type="term" value="C:cytosol"/>
    <property type="evidence" value="ECO:0007669"/>
    <property type="project" value="TreeGrafter"/>
</dbReference>
<keyword evidence="10" id="KW-0346">Stress response</keyword>
<dbReference type="NCBIfam" id="NF007956">
    <property type="entry name" value="PRK10675.1"/>
    <property type="match status" value="1"/>
</dbReference>
<evidence type="ECO:0000313" key="22">
    <source>
        <dbReference type="Proteomes" id="UP000321393"/>
    </source>
</evidence>
<dbReference type="SUPFAM" id="SSF46785">
    <property type="entry name" value="Winged helix' DNA-binding domain"/>
    <property type="match status" value="1"/>
</dbReference>
<feature type="region of interest" description="Disordered" evidence="19">
    <location>
        <begin position="496"/>
        <end position="518"/>
    </location>
</feature>
<evidence type="ECO:0000313" key="21">
    <source>
        <dbReference type="EMBL" id="KAA0042789.1"/>
    </source>
</evidence>
<dbReference type="GO" id="GO:0003700">
    <property type="term" value="F:DNA-binding transcription factor activity"/>
    <property type="evidence" value="ECO:0007669"/>
    <property type="project" value="InterPro"/>
</dbReference>
<comment type="subcellular location">
    <subcellularLocation>
        <location evidence="3">Nucleus</location>
    </subcellularLocation>
</comment>
<evidence type="ECO:0000256" key="1">
    <source>
        <dbReference type="ARBA" id="ARBA00000083"/>
    </source>
</evidence>
<evidence type="ECO:0000256" key="17">
    <source>
        <dbReference type="ARBA" id="ARBA00023277"/>
    </source>
</evidence>
<keyword evidence="8" id="KW-0597">Phosphoprotein</keyword>
<accession>A0A5A7TN46</accession>
<sequence length="683" mass="74970">MGSLERTILVTGGAGFIGTHTVVQLLKEGFSVSILDNLDNSVLEAVDRVRELVGPKLSQKLEFNLGDLRKKEDIENLFSRTRFDAVIHFAGLKAVGESVAFPRRYFDNNLVGTINLYEVMAKYDCKKMVFSSSATVYGQPEKIPCVEDFELVALNPYGRTKLFLEEIARDIQKAEPGWGIILLRYFNPVGAHESGTIGEDPKGIPNNLMPYIQQVAVGRLPELNVYGHDYPTKDGSAVRDYIHVMDLADGHIAALRKLFTNEDIGCTAYNLGTGQGTSVLEMVAAFEKASGKKIPIKLCPRRPGDATAVYASTEKAKKELGWTLGRELLKIGDPCASDLGEEAMAPSPAEPIGDSGTGDSQRSIPTPFLTKTYQLVDDPAVDDLISWNEDGSTFIVWRPAEFARDLLPKYFKHNNFSSFVRQLNTYGFRKVVPDRWEFANDCFRKGEKGLLRDIQRRKVALSVTTTTTSAAVAVPVPVAASPAVLAHVISPANSAEEQVTSSNSSPMAFQRSTSCTTTPELVRENERLRKENMQLSHELTQLKGLCNNILSLMTNYASGQHHHFESGSVRDGKALELLPARQVMEDEGAVSDGALEVRLKMEEKMTAAAAAAGVTPKLFGVSIGVKRMRREVEEEEEEMVGQNHVQSEEGETGSEIKAEPLDENSEHPDGSASPWLELGNQGS</sequence>
<protein>
    <recommendedName>
        <fullName evidence="7">UDP-glucose 4-epimerase</fullName>
        <ecNumber evidence="7">5.1.3.2</ecNumber>
    </recommendedName>
</protein>
<dbReference type="FunFam" id="1.10.10.10:FF:000037">
    <property type="entry name" value="Heat stress transcription factor B-4"/>
    <property type="match status" value="1"/>
</dbReference>
<dbReference type="InterPro" id="IPR000232">
    <property type="entry name" value="HSF_DNA-bd"/>
</dbReference>
<dbReference type="AlphaFoldDB" id="A0A5A7TN46"/>
<keyword evidence="9" id="KW-0805">Transcription regulation</keyword>
<comment type="pathway">
    <text evidence="4">Carbohydrate metabolism; galactose metabolism.</text>
</comment>
<dbReference type="GO" id="GO:0006012">
    <property type="term" value="P:galactose metabolic process"/>
    <property type="evidence" value="ECO:0007669"/>
    <property type="project" value="UniProtKB-KW"/>
</dbReference>
<dbReference type="InterPro" id="IPR036291">
    <property type="entry name" value="NAD(P)-bd_dom_sf"/>
</dbReference>
<dbReference type="PANTHER" id="PTHR43725">
    <property type="entry name" value="UDP-GLUCOSE 4-EPIMERASE"/>
    <property type="match status" value="1"/>
</dbReference>
<dbReference type="InterPro" id="IPR005886">
    <property type="entry name" value="UDP_G4E"/>
</dbReference>
<keyword evidence="15" id="KW-0413">Isomerase</keyword>
<name>A0A5A7TN46_CUCMM</name>
<dbReference type="OrthoDB" id="9402762at2759"/>
<evidence type="ECO:0000256" key="9">
    <source>
        <dbReference type="ARBA" id="ARBA00023015"/>
    </source>
</evidence>
<dbReference type="Gene3D" id="3.90.25.10">
    <property type="entry name" value="UDP-galactose 4-epimerase, domain 1"/>
    <property type="match status" value="1"/>
</dbReference>
<comment type="cofactor">
    <cofactor evidence="2">
        <name>NAD(+)</name>
        <dbReference type="ChEBI" id="CHEBI:57540"/>
    </cofactor>
</comment>
<dbReference type="CDD" id="cd05247">
    <property type="entry name" value="UDP_G4E_1_SDR_e"/>
    <property type="match status" value="1"/>
</dbReference>
<dbReference type="InterPro" id="IPR016040">
    <property type="entry name" value="NAD(P)-bd_dom"/>
</dbReference>
<dbReference type="STRING" id="1194695.A0A5A7TN46"/>
<keyword evidence="14" id="KW-0804">Transcription</keyword>
<reference evidence="21 22" key="1">
    <citation type="submission" date="2019-08" db="EMBL/GenBank/DDBJ databases">
        <title>Draft genome sequences of two oriental melons (Cucumis melo L. var makuwa).</title>
        <authorList>
            <person name="Kwon S.-Y."/>
        </authorList>
    </citation>
    <scope>NUCLEOTIDE SEQUENCE [LARGE SCALE GENOMIC DNA]</scope>
    <source>
        <strain evidence="22">cv. SW 3</strain>
        <tissue evidence="21">Leaf</tissue>
    </source>
</reference>
<evidence type="ECO:0000256" key="8">
    <source>
        <dbReference type="ARBA" id="ARBA00022553"/>
    </source>
</evidence>
<dbReference type="SUPFAM" id="SSF51735">
    <property type="entry name" value="NAD(P)-binding Rossmann-fold domains"/>
    <property type="match status" value="1"/>
</dbReference>
<organism evidence="21 22">
    <name type="scientific">Cucumis melo var. makuwa</name>
    <name type="common">Oriental melon</name>
    <dbReference type="NCBI Taxonomy" id="1194695"/>
    <lineage>
        <taxon>Eukaryota</taxon>
        <taxon>Viridiplantae</taxon>
        <taxon>Streptophyta</taxon>
        <taxon>Embryophyta</taxon>
        <taxon>Tracheophyta</taxon>
        <taxon>Spermatophyta</taxon>
        <taxon>Magnoliopsida</taxon>
        <taxon>eudicotyledons</taxon>
        <taxon>Gunneridae</taxon>
        <taxon>Pentapetalae</taxon>
        <taxon>rosids</taxon>
        <taxon>fabids</taxon>
        <taxon>Cucurbitales</taxon>
        <taxon>Cucurbitaceae</taxon>
        <taxon>Benincaseae</taxon>
        <taxon>Cucumis</taxon>
    </lineage>
</organism>
<dbReference type="PANTHER" id="PTHR43725:SF15">
    <property type="entry name" value="BIFUNCTIONAL UDP-GLUCOSE 4-EPIMERASE AND UDP-XYLOSE 4-EPIMERASE 1"/>
    <property type="match status" value="1"/>
</dbReference>
<evidence type="ECO:0000256" key="11">
    <source>
        <dbReference type="ARBA" id="ARBA00023027"/>
    </source>
</evidence>
<comment type="caution">
    <text evidence="21">The sequence shown here is derived from an EMBL/GenBank/DDBJ whole genome shotgun (WGS) entry which is preliminary data.</text>
</comment>
<dbReference type="InterPro" id="IPR036388">
    <property type="entry name" value="WH-like_DNA-bd_sf"/>
</dbReference>
<dbReference type="InterPro" id="IPR036390">
    <property type="entry name" value="WH_DNA-bd_sf"/>
</dbReference>
<comment type="catalytic activity">
    <reaction evidence="1">
        <text>UDP-alpha-D-glucose = UDP-alpha-D-galactose</text>
        <dbReference type="Rhea" id="RHEA:22168"/>
        <dbReference type="ChEBI" id="CHEBI:58885"/>
        <dbReference type="ChEBI" id="CHEBI:66914"/>
        <dbReference type="EC" id="5.1.3.2"/>
    </reaction>
</comment>
<dbReference type="Gene3D" id="3.40.50.720">
    <property type="entry name" value="NAD(P)-binding Rossmann-like Domain"/>
    <property type="match status" value="1"/>
</dbReference>
<dbReference type="Pfam" id="PF00447">
    <property type="entry name" value="HSF_DNA-bind"/>
    <property type="match status" value="1"/>
</dbReference>
<keyword evidence="16" id="KW-0539">Nucleus</keyword>
<feature type="region of interest" description="Disordered" evidence="19">
    <location>
        <begin position="340"/>
        <end position="363"/>
    </location>
</feature>
<dbReference type="GO" id="GO:0005634">
    <property type="term" value="C:nucleus"/>
    <property type="evidence" value="ECO:0007669"/>
    <property type="project" value="UniProtKB-SubCell"/>
</dbReference>
<dbReference type="PRINTS" id="PR00056">
    <property type="entry name" value="HSFDOMAIN"/>
</dbReference>
<dbReference type="Proteomes" id="UP000321393">
    <property type="component" value="Unassembled WGS sequence"/>
</dbReference>
<evidence type="ECO:0000256" key="5">
    <source>
        <dbReference type="ARBA" id="ARBA00007637"/>
    </source>
</evidence>
<evidence type="ECO:0000256" key="12">
    <source>
        <dbReference type="ARBA" id="ARBA00023125"/>
    </source>
</evidence>
<comment type="subunit">
    <text evidence="6">Homotrimer.</text>
</comment>
<evidence type="ECO:0000256" key="10">
    <source>
        <dbReference type="ARBA" id="ARBA00023016"/>
    </source>
</evidence>
<evidence type="ECO:0000256" key="15">
    <source>
        <dbReference type="ARBA" id="ARBA00023235"/>
    </source>
</evidence>
<dbReference type="SMART" id="SM00415">
    <property type="entry name" value="HSF"/>
    <property type="match status" value="1"/>
</dbReference>
<evidence type="ECO:0000256" key="7">
    <source>
        <dbReference type="ARBA" id="ARBA00013189"/>
    </source>
</evidence>
<keyword evidence="12" id="KW-0238">DNA-binding</keyword>
<keyword evidence="13" id="KW-0299">Galactose metabolism</keyword>
<dbReference type="GO" id="GO:0003978">
    <property type="term" value="F:UDP-glucose 4-epimerase activity"/>
    <property type="evidence" value="ECO:0007669"/>
    <property type="project" value="UniProtKB-EC"/>
</dbReference>
<evidence type="ECO:0000256" key="18">
    <source>
        <dbReference type="RuleBase" id="RU004020"/>
    </source>
</evidence>
<evidence type="ECO:0000256" key="6">
    <source>
        <dbReference type="ARBA" id="ARBA00011233"/>
    </source>
</evidence>
<evidence type="ECO:0000256" key="2">
    <source>
        <dbReference type="ARBA" id="ARBA00001911"/>
    </source>
</evidence>
<dbReference type="GO" id="GO:0043565">
    <property type="term" value="F:sequence-specific DNA binding"/>
    <property type="evidence" value="ECO:0007669"/>
    <property type="project" value="InterPro"/>
</dbReference>
<proteinExistence type="inferred from homology"/>